<reference evidence="8" key="1">
    <citation type="submission" date="2021-01" db="UniProtKB">
        <authorList>
            <consortium name="EnsemblPlants"/>
        </authorList>
    </citation>
    <scope>IDENTIFICATION</scope>
</reference>
<evidence type="ECO:0000256" key="6">
    <source>
        <dbReference type="SAM" id="MobiDB-lite"/>
    </source>
</evidence>
<dbReference type="Gramene" id="Kaladp0071s0121.1.v1.1">
    <property type="protein sequence ID" value="Kaladp0071s0121.1.v1.1"/>
    <property type="gene ID" value="Kaladp0071s0121.v1.1"/>
</dbReference>
<feature type="domain" description="BHLH" evidence="7">
    <location>
        <begin position="12"/>
        <end position="67"/>
    </location>
</feature>
<dbReference type="GO" id="GO:0005634">
    <property type="term" value="C:nucleus"/>
    <property type="evidence" value="ECO:0007669"/>
    <property type="project" value="UniProtKB-SubCell"/>
</dbReference>
<keyword evidence="4" id="KW-0804">Transcription</keyword>
<dbReference type="InterPro" id="IPR036638">
    <property type="entry name" value="HLH_DNA-bd_sf"/>
</dbReference>
<proteinExistence type="predicted"/>
<evidence type="ECO:0000256" key="2">
    <source>
        <dbReference type="ARBA" id="ARBA00022604"/>
    </source>
</evidence>
<evidence type="ECO:0000256" key="1">
    <source>
        <dbReference type="ARBA" id="ARBA00004123"/>
    </source>
</evidence>
<dbReference type="AlphaFoldDB" id="A0A7N0ULB5"/>
<dbReference type="PROSITE" id="PS50888">
    <property type="entry name" value="BHLH"/>
    <property type="match status" value="1"/>
</dbReference>
<dbReference type="InterPro" id="IPR011598">
    <property type="entry name" value="bHLH_dom"/>
</dbReference>
<dbReference type="InterPro" id="IPR044293">
    <property type="entry name" value="PRE"/>
</dbReference>
<dbReference type="EnsemblPlants" id="Kaladp0071s0121.1.v1.1">
    <property type="protein sequence ID" value="Kaladp0071s0121.1.v1.1"/>
    <property type="gene ID" value="Kaladp0071s0121.v1.1"/>
</dbReference>
<feature type="compositionally biased region" description="Low complexity" evidence="6">
    <location>
        <begin position="1"/>
        <end position="15"/>
    </location>
</feature>
<protein>
    <recommendedName>
        <fullName evidence="7">BHLH domain-containing protein</fullName>
    </recommendedName>
</protein>
<evidence type="ECO:0000256" key="4">
    <source>
        <dbReference type="ARBA" id="ARBA00023163"/>
    </source>
</evidence>
<name>A0A7N0ULB5_KALFE</name>
<dbReference type="GO" id="GO:0040008">
    <property type="term" value="P:regulation of growth"/>
    <property type="evidence" value="ECO:0007669"/>
    <property type="project" value="InterPro"/>
</dbReference>
<keyword evidence="2" id="KW-0341">Growth regulation</keyword>
<organism evidence="8 9">
    <name type="scientific">Kalanchoe fedtschenkoi</name>
    <name type="common">Lavender scallops</name>
    <name type="synonym">South American air plant</name>
    <dbReference type="NCBI Taxonomy" id="63787"/>
    <lineage>
        <taxon>Eukaryota</taxon>
        <taxon>Viridiplantae</taxon>
        <taxon>Streptophyta</taxon>
        <taxon>Embryophyta</taxon>
        <taxon>Tracheophyta</taxon>
        <taxon>Spermatophyta</taxon>
        <taxon>Magnoliopsida</taxon>
        <taxon>eudicotyledons</taxon>
        <taxon>Gunneridae</taxon>
        <taxon>Pentapetalae</taxon>
        <taxon>Saxifragales</taxon>
        <taxon>Crassulaceae</taxon>
        <taxon>Kalanchoe</taxon>
    </lineage>
</organism>
<dbReference type="Proteomes" id="UP000594263">
    <property type="component" value="Unplaced"/>
</dbReference>
<evidence type="ECO:0000256" key="5">
    <source>
        <dbReference type="ARBA" id="ARBA00023242"/>
    </source>
</evidence>
<keyword evidence="3" id="KW-0805">Transcription regulation</keyword>
<sequence>MSSRSRSSRSRQSSSSGGGSTRISEDQVLDLLSKLQLLIPEARSRRSGNRVSASKVLQETCNYIKSLHQEVDDLSDRLAELLASMDVDNAQAAMIRNLLM</sequence>
<dbReference type="PANTHER" id="PTHR46446">
    <property type="entry name" value="TRANSCRIPTION FACTOR PRE"/>
    <property type="match status" value="1"/>
</dbReference>
<dbReference type="FunFam" id="4.10.280.10:FF:000082">
    <property type="entry name" value="Transcription factor ILI6"/>
    <property type="match status" value="1"/>
</dbReference>
<dbReference type="Gene3D" id="4.10.280.10">
    <property type="entry name" value="Helix-loop-helix DNA-binding domain"/>
    <property type="match status" value="1"/>
</dbReference>
<evidence type="ECO:0000313" key="9">
    <source>
        <dbReference type="Proteomes" id="UP000594263"/>
    </source>
</evidence>
<dbReference type="GO" id="GO:0006355">
    <property type="term" value="P:regulation of DNA-templated transcription"/>
    <property type="evidence" value="ECO:0007669"/>
    <property type="project" value="InterPro"/>
</dbReference>
<keyword evidence="5" id="KW-0539">Nucleus</keyword>
<evidence type="ECO:0000256" key="3">
    <source>
        <dbReference type="ARBA" id="ARBA00023015"/>
    </source>
</evidence>
<dbReference type="OMA" id="HDINQSK"/>
<dbReference type="SUPFAM" id="SSF47459">
    <property type="entry name" value="HLH, helix-loop-helix DNA-binding domain"/>
    <property type="match status" value="1"/>
</dbReference>
<keyword evidence="9" id="KW-1185">Reference proteome</keyword>
<accession>A0A7N0ULB5</accession>
<evidence type="ECO:0000313" key="8">
    <source>
        <dbReference type="EnsemblPlants" id="Kaladp0071s0121.1.v1.1"/>
    </source>
</evidence>
<dbReference type="PANTHER" id="PTHR46446:SF11">
    <property type="entry name" value="TRANSCRIPTION FACTOR PRE6"/>
    <property type="match status" value="1"/>
</dbReference>
<feature type="region of interest" description="Disordered" evidence="6">
    <location>
        <begin position="1"/>
        <end position="25"/>
    </location>
</feature>
<dbReference type="Pfam" id="PF23174">
    <property type="entry name" value="bHLH_ILI"/>
    <property type="match status" value="1"/>
</dbReference>
<dbReference type="GO" id="GO:0046983">
    <property type="term" value="F:protein dimerization activity"/>
    <property type="evidence" value="ECO:0007669"/>
    <property type="project" value="InterPro"/>
</dbReference>
<evidence type="ECO:0000259" key="7">
    <source>
        <dbReference type="PROSITE" id="PS50888"/>
    </source>
</evidence>
<comment type="subcellular location">
    <subcellularLocation>
        <location evidence="1">Nucleus</location>
    </subcellularLocation>
</comment>